<dbReference type="InterPro" id="IPR029071">
    <property type="entry name" value="Ubiquitin-like_domsf"/>
</dbReference>
<dbReference type="PROSITE" id="PS50053">
    <property type="entry name" value="UBIQUITIN_2"/>
    <property type="match status" value="1"/>
</dbReference>
<dbReference type="Pfam" id="PF18037">
    <property type="entry name" value="Ubiquitin_5"/>
    <property type="match status" value="1"/>
</dbReference>
<sequence>MTDSLGAKTKHITNIYNCTVQRLLKRLENESSCQYPNPGPVYTLGVLTNPCRHRLVDSLLCDPEVLILLENIFYLKEEQETDRLNSSEIFVGSGAVCCQRRSIKLHLKRMAQKNYLMANLKTILREERIQLWKPPFTNENNEVGPELKVLAEKYTSKLPYSAAEVESAMEELRSKAVQRGSGNEAYKTKGVATLDIFLPKKLNQGKKNSLETKLNITGKELKSRLAQMYGLSEHHLKIIINKKQLEIEKTLEEQGVTHNVKVMVLELNYTEEEAKKKANEQEKEKEKAEERDETIKKKMMRTKKGLEILAQRDDRAMDPDTTPYLEITNQTGHSIKIPHAERKALMLAMGYHEKGRAFLKRTEYAIALPFLLDADKHFCECGTELLSTVDNYAVLQLDIVWCYFRLGQLDCLDDAEKKLTIAQKSFSKCYGENHERLIHIKGSYGREKVLFLRLYLLQGIVHYHYGQGNQSAESLSKANNLYKELYIDPEKVNSLLQLGCSPQEARLGLRACDGNLEHAANHIATRKEEKARIRKEERAKRRKRLDKINTLRSMGYSERIASEALHNANGDIDRALKILLDHPELVWSNDKDELSSSFTVPQESIDQLTYMGFSQEAAKGALQLYRGNIELAAQTLAHNQGVLAPELLNMLSQLPEQGESSAGSVAATSKEGEESAKETEEDSVKEILDDIPEHEEDYLDLTLEEEGLIIAEYLSYLENIGAAKSPHA</sequence>
<feature type="region of interest" description="Disordered" evidence="1">
    <location>
        <begin position="273"/>
        <end position="293"/>
    </location>
</feature>
<dbReference type="PROSITE" id="PS50030">
    <property type="entry name" value="UBA"/>
    <property type="match status" value="3"/>
</dbReference>
<evidence type="ECO:0000259" key="2">
    <source>
        <dbReference type="PROSITE" id="PS50030"/>
    </source>
</evidence>
<reference evidence="4" key="1">
    <citation type="journal article" date="2022" name="bioRxiv">
        <title>Sequencing and chromosome-scale assembly of the giantPleurodeles waltlgenome.</title>
        <authorList>
            <person name="Brown T."/>
            <person name="Elewa A."/>
            <person name="Iarovenko S."/>
            <person name="Subramanian E."/>
            <person name="Araus A.J."/>
            <person name="Petzold A."/>
            <person name="Susuki M."/>
            <person name="Suzuki K.-i.T."/>
            <person name="Hayashi T."/>
            <person name="Toyoda A."/>
            <person name="Oliveira C."/>
            <person name="Osipova E."/>
            <person name="Leigh N.D."/>
            <person name="Simon A."/>
            <person name="Yun M.H."/>
        </authorList>
    </citation>
    <scope>NUCLEOTIDE SEQUENCE</scope>
    <source>
        <strain evidence="4">20211129_DDA</strain>
        <tissue evidence="4">Liver</tissue>
    </source>
</reference>
<organism evidence="4 5">
    <name type="scientific">Pleurodeles waltl</name>
    <name type="common">Iberian ribbed newt</name>
    <dbReference type="NCBI Taxonomy" id="8319"/>
    <lineage>
        <taxon>Eukaryota</taxon>
        <taxon>Metazoa</taxon>
        <taxon>Chordata</taxon>
        <taxon>Craniata</taxon>
        <taxon>Vertebrata</taxon>
        <taxon>Euteleostomi</taxon>
        <taxon>Amphibia</taxon>
        <taxon>Batrachia</taxon>
        <taxon>Caudata</taxon>
        <taxon>Salamandroidea</taxon>
        <taxon>Salamandridae</taxon>
        <taxon>Pleurodelinae</taxon>
        <taxon>Pleurodeles</taxon>
    </lineage>
</organism>
<evidence type="ECO:0000313" key="5">
    <source>
        <dbReference type="Proteomes" id="UP001066276"/>
    </source>
</evidence>
<accession>A0AAV7M8A6</accession>
<dbReference type="InterPro" id="IPR041207">
    <property type="entry name" value="NUB1_ubiquitin-like_dom"/>
</dbReference>
<proteinExistence type="predicted"/>
<feature type="domain" description="Ubiquitin-like" evidence="3">
    <location>
        <begin position="194"/>
        <end position="265"/>
    </location>
</feature>
<dbReference type="PANTHER" id="PTHR12948:SF3">
    <property type="entry name" value="NEDD8 ULTIMATE BUSTER 1"/>
    <property type="match status" value="1"/>
</dbReference>
<evidence type="ECO:0000313" key="4">
    <source>
        <dbReference type="EMBL" id="KAJ1099518.1"/>
    </source>
</evidence>
<dbReference type="PANTHER" id="PTHR12948">
    <property type="entry name" value="NEDD8 ULTIMATE BUSTER-1 BS4 PROTEIN"/>
    <property type="match status" value="1"/>
</dbReference>
<gene>
    <name evidence="4" type="ORF">NDU88_004619</name>
</gene>
<dbReference type="Proteomes" id="UP001066276">
    <property type="component" value="Chromosome 10"/>
</dbReference>
<feature type="region of interest" description="Disordered" evidence="1">
    <location>
        <begin position="658"/>
        <end position="691"/>
    </location>
</feature>
<feature type="domain" description="UBA" evidence="2">
    <location>
        <begin position="534"/>
        <end position="582"/>
    </location>
</feature>
<dbReference type="AlphaFoldDB" id="A0AAV7M8A6"/>
<protein>
    <recommendedName>
        <fullName evidence="6">NEDD8 ultimate buster 1</fullName>
    </recommendedName>
</protein>
<dbReference type="InterPro" id="IPR015940">
    <property type="entry name" value="UBA"/>
</dbReference>
<keyword evidence="5" id="KW-1185">Reference proteome</keyword>
<feature type="compositionally biased region" description="Basic and acidic residues" evidence="1">
    <location>
        <begin position="670"/>
        <end position="688"/>
    </location>
</feature>
<evidence type="ECO:0000259" key="3">
    <source>
        <dbReference type="PROSITE" id="PS50053"/>
    </source>
</evidence>
<dbReference type="EMBL" id="JANPWB010000014">
    <property type="protein sequence ID" value="KAJ1099518.1"/>
    <property type="molecule type" value="Genomic_DNA"/>
</dbReference>
<dbReference type="GO" id="GO:2000058">
    <property type="term" value="P:regulation of ubiquitin-dependent protein catabolic process"/>
    <property type="evidence" value="ECO:0007669"/>
    <property type="project" value="TreeGrafter"/>
</dbReference>
<evidence type="ECO:0008006" key="6">
    <source>
        <dbReference type="Google" id="ProtNLM"/>
    </source>
</evidence>
<dbReference type="CDD" id="cd17062">
    <property type="entry name" value="Ubl_NUB1"/>
    <property type="match status" value="1"/>
</dbReference>
<evidence type="ECO:0000256" key="1">
    <source>
        <dbReference type="SAM" id="MobiDB-lite"/>
    </source>
</evidence>
<dbReference type="CDD" id="cd14291">
    <property type="entry name" value="UBA1_NUB1_like"/>
    <property type="match status" value="1"/>
</dbReference>
<dbReference type="InterPro" id="IPR039749">
    <property type="entry name" value="NUB1"/>
</dbReference>
<dbReference type="Gene3D" id="1.10.8.10">
    <property type="entry name" value="DNA helicase RuvA subunit, C-terminal domain"/>
    <property type="match status" value="3"/>
</dbReference>
<dbReference type="InterPro" id="IPR009060">
    <property type="entry name" value="UBA-like_sf"/>
</dbReference>
<dbReference type="SUPFAM" id="SSF46934">
    <property type="entry name" value="UBA-like"/>
    <property type="match status" value="3"/>
</dbReference>
<dbReference type="Pfam" id="PF00627">
    <property type="entry name" value="UBA"/>
    <property type="match status" value="3"/>
</dbReference>
<dbReference type="SUPFAM" id="SSF54236">
    <property type="entry name" value="Ubiquitin-like"/>
    <property type="match status" value="1"/>
</dbReference>
<dbReference type="Gene3D" id="3.10.20.90">
    <property type="entry name" value="Phosphatidylinositol 3-kinase Catalytic Subunit, Chain A, domain 1"/>
    <property type="match status" value="1"/>
</dbReference>
<dbReference type="InterPro" id="IPR000626">
    <property type="entry name" value="Ubiquitin-like_dom"/>
</dbReference>
<comment type="caution">
    <text evidence="4">The sequence shown here is derived from an EMBL/GenBank/DDBJ whole genome shotgun (WGS) entry which is preliminary data.</text>
</comment>
<feature type="domain" description="UBA" evidence="2">
    <location>
        <begin position="599"/>
        <end position="639"/>
    </location>
</feature>
<name>A0AAV7M8A6_PLEWA</name>
<feature type="domain" description="UBA" evidence="2">
    <location>
        <begin position="486"/>
        <end position="526"/>
    </location>
</feature>
<dbReference type="SMART" id="SM00165">
    <property type="entry name" value="UBA"/>
    <property type="match status" value="3"/>
</dbReference>